<dbReference type="InterPro" id="IPR004360">
    <property type="entry name" value="Glyas_Fos-R_dOase_dom"/>
</dbReference>
<organism evidence="3 4">
    <name type="scientific">Nocardia seriolae</name>
    <dbReference type="NCBI Taxonomy" id="37332"/>
    <lineage>
        <taxon>Bacteria</taxon>
        <taxon>Bacillati</taxon>
        <taxon>Actinomycetota</taxon>
        <taxon>Actinomycetes</taxon>
        <taxon>Mycobacteriales</taxon>
        <taxon>Nocardiaceae</taxon>
        <taxon>Nocardia</taxon>
    </lineage>
</organism>
<dbReference type="AlphaFoldDB" id="A0A0B8NMT4"/>
<proteinExistence type="predicted"/>
<dbReference type="Proteomes" id="UP000180166">
    <property type="component" value="Chromosome"/>
</dbReference>
<gene>
    <name evidence="2" type="ORF">NS506_06963</name>
    <name evidence="3" type="ORF">NSK11_contig00114-0003</name>
</gene>
<dbReference type="PANTHER" id="PTHR36503:SF1">
    <property type="entry name" value="BLR2520 PROTEIN"/>
    <property type="match status" value="1"/>
</dbReference>
<dbReference type="PANTHER" id="PTHR36503">
    <property type="entry name" value="BLR2520 PROTEIN"/>
    <property type="match status" value="1"/>
</dbReference>
<dbReference type="OrthoDB" id="9798430at2"/>
<sequence>MKAHVSSILLGVRDMDRAKQFYTEGLGWKIQNDFGISVFFASDGASPVGFYGREGLAGQVGTDPEGSGFSGLVLTYVVRSEARVDAVIAEAEKAGATVLKPAGALPWGGYGGTFADPDGYVWSIGYSDQGADQPYAE</sequence>
<evidence type="ECO:0000313" key="3">
    <source>
        <dbReference type="EMBL" id="GAP31423.1"/>
    </source>
</evidence>
<reference evidence="4" key="1">
    <citation type="submission" date="2015-07" db="EMBL/GenBank/DDBJ databases">
        <title>Nocardia seriolae U-1 whole genome shotgun sequence.</title>
        <authorList>
            <person name="Imajoh M."/>
            <person name="Fukumoto Y."/>
            <person name="Sukeda M."/>
            <person name="Yamane J."/>
            <person name="Yamasaki K."/>
            <person name="Shimizu M."/>
            <person name="Ohnishi K."/>
            <person name="Oshima S."/>
        </authorList>
    </citation>
    <scope>NUCLEOTIDE SEQUENCE [LARGE SCALE GENOMIC DNA]</scope>
    <source>
        <strain evidence="4">U-1</strain>
    </source>
</reference>
<evidence type="ECO:0000259" key="1">
    <source>
        <dbReference type="PROSITE" id="PS51819"/>
    </source>
</evidence>
<reference evidence="3 4" key="2">
    <citation type="journal article" date="2016" name="Genome Announc.">
        <title>Draft Genome Sequence of Erythromycin- and Oxytetracycline-Sensitive Nocardia seriolae Strain U-1 (NBRC 110359).</title>
        <authorList>
            <person name="Imajoh M."/>
            <person name="Sukeda M."/>
            <person name="Shimizu M."/>
            <person name="Yamane J."/>
            <person name="Ohnishi K."/>
            <person name="Oshima S."/>
        </authorList>
    </citation>
    <scope>NUCLEOTIDE SEQUENCE [LARGE SCALE GENOMIC DNA]</scope>
    <source>
        <strain evidence="3 4">U-1</strain>
    </source>
</reference>
<dbReference type="KEGG" id="nsr:NS506_06963"/>
<feature type="domain" description="VOC" evidence="1">
    <location>
        <begin position="4"/>
        <end position="127"/>
    </location>
</feature>
<dbReference type="RefSeq" id="WP_033090010.1">
    <property type="nucleotide sequence ID" value="NZ_AP017900.1"/>
</dbReference>
<dbReference type="EMBL" id="BBYQ01000114">
    <property type="protein sequence ID" value="GAP31423.1"/>
    <property type="molecule type" value="Genomic_DNA"/>
</dbReference>
<accession>A0A0B8NMT4</accession>
<dbReference type="Gene3D" id="3.10.180.10">
    <property type="entry name" value="2,3-Dihydroxybiphenyl 1,2-Dioxygenase, domain 1"/>
    <property type="match status" value="1"/>
</dbReference>
<reference evidence="2 5" key="3">
    <citation type="submission" date="2016-10" db="EMBL/GenBank/DDBJ databases">
        <title>Genome sequence of Nocardia seriolae strain EM150506, isolated from Anguila japonica.</title>
        <authorList>
            <person name="Han H.-J."/>
        </authorList>
    </citation>
    <scope>NUCLEOTIDE SEQUENCE [LARGE SCALE GENOMIC DNA]</scope>
    <source>
        <strain evidence="2 5">EM150506</strain>
    </source>
</reference>
<protein>
    <submittedName>
        <fullName evidence="3">Glyoxalase</fullName>
    </submittedName>
</protein>
<evidence type="ECO:0000313" key="4">
    <source>
        <dbReference type="Proteomes" id="UP000037179"/>
    </source>
</evidence>
<dbReference type="Proteomes" id="UP000037179">
    <property type="component" value="Unassembled WGS sequence"/>
</dbReference>
<dbReference type="EMBL" id="CP017839">
    <property type="protein sequence ID" value="APB00991.1"/>
    <property type="molecule type" value="Genomic_DNA"/>
</dbReference>
<dbReference type="PROSITE" id="PS51819">
    <property type="entry name" value="VOC"/>
    <property type="match status" value="1"/>
</dbReference>
<dbReference type="InterPro" id="IPR029068">
    <property type="entry name" value="Glyas_Bleomycin-R_OHBP_Dase"/>
</dbReference>
<evidence type="ECO:0000313" key="2">
    <source>
        <dbReference type="EMBL" id="APB00991.1"/>
    </source>
</evidence>
<evidence type="ECO:0000313" key="5">
    <source>
        <dbReference type="Proteomes" id="UP000180166"/>
    </source>
</evidence>
<dbReference type="InterPro" id="IPR037523">
    <property type="entry name" value="VOC_core"/>
</dbReference>
<dbReference type="SUPFAM" id="SSF54593">
    <property type="entry name" value="Glyoxalase/Bleomycin resistance protein/Dihydroxybiphenyl dioxygenase"/>
    <property type="match status" value="1"/>
</dbReference>
<name>A0A0B8NMT4_9NOCA</name>
<keyword evidence="4" id="KW-1185">Reference proteome</keyword>
<dbReference type="Pfam" id="PF00903">
    <property type="entry name" value="Glyoxalase"/>
    <property type="match status" value="1"/>
</dbReference>
<dbReference type="GeneID" id="93369860"/>